<dbReference type="AlphaFoldDB" id="A0A839IT57"/>
<dbReference type="GO" id="GO:0003677">
    <property type="term" value="F:DNA binding"/>
    <property type="evidence" value="ECO:0007669"/>
    <property type="project" value="InterPro"/>
</dbReference>
<dbReference type="EMBL" id="JACJFM010000032">
    <property type="protein sequence ID" value="MBB1488643.1"/>
    <property type="molecule type" value="Genomic_DNA"/>
</dbReference>
<dbReference type="PANTHER" id="PTHR40275:SF1">
    <property type="entry name" value="SSL7038 PROTEIN"/>
    <property type="match status" value="1"/>
</dbReference>
<name>A0A839IT57_9GAMM</name>
<dbReference type="PANTHER" id="PTHR40275">
    <property type="entry name" value="SSL7038 PROTEIN"/>
    <property type="match status" value="1"/>
</dbReference>
<reference evidence="1 2" key="1">
    <citation type="submission" date="2020-08" db="EMBL/GenBank/DDBJ databases">
        <title>Oceanospirillum sp. nov. isolated from marine sediment.</title>
        <authorList>
            <person name="Ji X."/>
        </authorList>
    </citation>
    <scope>NUCLEOTIDE SEQUENCE [LARGE SCALE GENOMIC DNA]</scope>
    <source>
        <strain evidence="1 2">D5</strain>
    </source>
</reference>
<protein>
    <submittedName>
        <fullName evidence="1">Putative addiction module antidote protein</fullName>
    </submittedName>
</protein>
<sequence>MRSHDDAVIDMLKNDPNMAGEYLRAAFDEMDEEGGEAAFLMALRHVVQAQGGMSEIAKKANISRESLYRALSPEGNPKLRTLTAVMKASGIQFHQITGNTA</sequence>
<dbReference type="NCBIfam" id="TIGR02684">
    <property type="entry name" value="dnstrm_HI1420"/>
    <property type="match status" value="1"/>
</dbReference>
<dbReference type="RefSeq" id="WP_182810415.1">
    <property type="nucleotide sequence ID" value="NZ_JACJFM010000032.1"/>
</dbReference>
<comment type="caution">
    <text evidence="1">The sequence shown here is derived from an EMBL/GenBank/DDBJ whole genome shotgun (WGS) entry which is preliminary data.</text>
</comment>
<dbReference type="InterPro" id="IPR014057">
    <property type="entry name" value="HI1420"/>
</dbReference>
<proteinExistence type="predicted"/>
<evidence type="ECO:0000313" key="1">
    <source>
        <dbReference type="EMBL" id="MBB1488643.1"/>
    </source>
</evidence>
<keyword evidence="2" id="KW-1185">Reference proteome</keyword>
<accession>A0A839IT57</accession>
<dbReference type="SUPFAM" id="SSF47413">
    <property type="entry name" value="lambda repressor-like DNA-binding domains"/>
    <property type="match status" value="1"/>
</dbReference>
<organism evidence="1 2">
    <name type="scientific">Oceanospirillum sediminis</name>
    <dbReference type="NCBI Taxonomy" id="2760088"/>
    <lineage>
        <taxon>Bacteria</taxon>
        <taxon>Pseudomonadati</taxon>
        <taxon>Pseudomonadota</taxon>
        <taxon>Gammaproteobacteria</taxon>
        <taxon>Oceanospirillales</taxon>
        <taxon>Oceanospirillaceae</taxon>
        <taxon>Oceanospirillum</taxon>
    </lineage>
</organism>
<gene>
    <name evidence="1" type="ORF">H4O21_18715</name>
</gene>
<evidence type="ECO:0000313" key="2">
    <source>
        <dbReference type="Proteomes" id="UP000565262"/>
    </source>
</evidence>
<dbReference type="Proteomes" id="UP000565262">
    <property type="component" value="Unassembled WGS sequence"/>
</dbReference>
<dbReference type="Pfam" id="PF21716">
    <property type="entry name" value="dnstrm_HI1420"/>
    <property type="match status" value="1"/>
</dbReference>
<dbReference type="InterPro" id="IPR010982">
    <property type="entry name" value="Lambda_DNA-bd_dom_sf"/>
</dbReference>